<comment type="similarity">
    <text evidence="2">Belongs to the TMEM97/sigma-2 receptor family.</text>
</comment>
<evidence type="ECO:0000256" key="7">
    <source>
        <dbReference type="PROSITE-ProRule" id="PRU01087"/>
    </source>
</evidence>
<dbReference type="Proteomes" id="UP001374535">
    <property type="component" value="Chromosome 7"/>
</dbReference>
<proteinExistence type="inferred from homology"/>
<organism evidence="10 11">
    <name type="scientific">Vigna mungo</name>
    <name type="common">Black gram</name>
    <name type="synonym">Phaseolus mungo</name>
    <dbReference type="NCBI Taxonomy" id="3915"/>
    <lineage>
        <taxon>Eukaryota</taxon>
        <taxon>Viridiplantae</taxon>
        <taxon>Streptophyta</taxon>
        <taxon>Embryophyta</taxon>
        <taxon>Tracheophyta</taxon>
        <taxon>Spermatophyta</taxon>
        <taxon>Magnoliopsida</taxon>
        <taxon>eudicotyledons</taxon>
        <taxon>Gunneridae</taxon>
        <taxon>Pentapetalae</taxon>
        <taxon>rosids</taxon>
        <taxon>fabids</taxon>
        <taxon>Fabales</taxon>
        <taxon>Fabaceae</taxon>
        <taxon>Papilionoideae</taxon>
        <taxon>50 kb inversion clade</taxon>
        <taxon>NPAAA clade</taxon>
        <taxon>indigoferoid/millettioid clade</taxon>
        <taxon>Phaseoleae</taxon>
        <taxon>Vigna</taxon>
    </lineage>
</organism>
<keyword evidence="5 7" id="KW-1133">Transmembrane helix</keyword>
<evidence type="ECO:0000259" key="9">
    <source>
        <dbReference type="PROSITE" id="PS51751"/>
    </source>
</evidence>
<gene>
    <name evidence="10" type="ORF">V8G54_025222</name>
</gene>
<evidence type="ECO:0000256" key="1">
    <source>
        <dbReference type="ARBA" id="ARBA00004477"/>
    </source>
</evidence>
<dbReference type="AlphaFoldDB" id="A0AAQ3N8V2"/>
<protein>
    <recommendedName>
        <fullName evidence="9">EXPERA domain-containing protein</fullName>
    </recommendedName>
</protein>
<dbReference type="PANTHER" id="PTHR31204:SF1">
    <property type="entry name" value="SIGMA INTRACELLULAR RECEPTOR 2"/>
    <property type="match status" value="1"/>
</dbReference>
<dbReference type="GO" id="GO:0005789">
    <property type="term" value="C:endoplasmic reticulum membrane"/>
    <property type="evidence" value="ECO:0007669"/>
    <property type="project" value="UniProtKB-SubCell"/>
</dbReference>
<keyword evidence="4" id="KW-0256">Endoplasmic reticulum</keyword>
<reference evidence="10 11" key="1">
    <citation type="journal article" date="2023" name="Life. Sci Alliance">
        <title>Evolutionary insights into 3D genome organization and epigenetic landscape of Vigna mungo.</title>
        <authorList>
            <person name="Junaid A."/>
            <person name="Singh B."/>
            <person name="Bhatia S."/>
        </authorList>
    </citation>
    <scope>NUCLEOTIDE SEQUENCE [LARGE SCALE GENOMIC DNA]</scope>
    <source>
        <strain evidence="10">Urdbean</strain>
    </source>
</reference>
<dbReference type="InterPro" id="IPR033118">
    <property type="entry name" value="EXPERA"/>
</dbReference>
<evidence type="ECO:0000313" key="11">
    <source>
        <dbReference type="Proteomes" id="UP001374535"/>
    </source>
</evidence>
<evidence type="ECO:0000256" key="4">
    <source>
        <dbReference type="ARBA" id="ARBA00022824"/>
    </source>
</evidence>
<evidence type="ECO:0000313" key="10">
    <source>
        <dbReference type="EMBL" id="WVZ04416.1"/>
    </source>
</evidence>
<dbReference type="PROSITE" id="PS51751">
    <property type="entry name" value="EXPERA"/>
    <property type="match status" value="1"/>
</dbReference>
<dbReference type="InterPro" id="IPR016964">
    <property type="entry name" value="Sigma2_recept"/>
</dbReference>
<feature type="domain" description="EXPERA" evidence="9">
    <location>
        <begin position="8"/>
        <end position="142"/>
    </location>
</feature>
<feature type="transmembrane region" description="Helical" evidence="8">
    <location>
        <begin position="157"/>
        <end position="177"/>
    </location>
</feature>
<dbReference type="InterPro" id="IPR051987">
    <property type="entry name" value="Sigma-2_receptor-like"/>
</dbReference>
<sequence>MGVVLKLVDAILFLFFLVIAVAAPLIDAQACLPLSYFPEILVQLKEHYTHDYGDYLVAEKPHFFVGLVWLELLFQWPLALLNIYAILTSKPWFNTTCLMYGVSTSTSMDTYFTEDGGVILVFDPAIDVSNNETLVVCGLQVAILSEMMNSNRASDKLLTLYASFMGLGALALLRGLLTCSSKSTSALGKRPALMRKKRA</sequence>
<keyword evidence="6 7" id="KW-0472">Membrane</keyword>
<dbReference type="PIRSF" id="PIRSF031032">
    <property type="entry name" value="TMP_97_prd"/>
    <property type="match status" value="1"/>
</dbReference>
<keyword evidence="3 7" id="KW-0812">Transmembrane</keyword>
<evidence type="ECO:0000256" key="8">
    <source>
        <dbReference type="SAM" id="Phobius"/>
    </source>
</evidence>
<feature type="transmembrane region" description="Helical" evidence="8">
    <location>
        <begin position="63"/>
        <end position="87"/>
    </location>
</feature>
<keyword evidence="11" id="KW-1185">Reference proteome</keyword>
<evidence type="ECO:0000256" key="2">
    <source>
        <dbReference type="ARBA" id="ARBA00009096"/>
    </source>
</evidence>
<comment type="subcellular location">
    <subcellularLocation>
        <location evidence="1">Endoplasmic reticulum membrane</location>
        <topology evidence="1">Multi-pass membrane protein</topology>
    </subcellularLocation>
</comment>
<dbReference type="EMBL" id="CP144694">
    <property type="protein sequence ID" value="WVZ04416.1"/>
    <property type="molecule type" value="Genomic_DNA"/>
</dbReference>
<evidence type="ECO:0000256" key="6">
    <source>
        <dbReference type="ARBA" id="ARBA00023136"/>
    </source>
</evidence>
<evidence type="ECO:0000256" key="5">
    <source>
        <dbReference type="ARBA" id="ARBA00022989"/>
    </source>
</evidence>
<evidence type="ECO:0000256" key="3">
    <source>
        <dbReference type="ARBA" id="ARBA00022692"/>
    </source>
</evidence>
<dbReference type="Pfam" id="PF05241">
    <property type="entry name" value="EBP"/>
    <property type="match status" value="1"/>
</dbReference>
<dbReference type="PANTHER" id="PTHR31204">
    <property type="entry name" value="SIGMA INTRACELLULAR RECEPTOR 2"/>
    <property type="match status" value="1"/>
</dbReference>
<accession>A0AAQ3N8V2</accession>
<name>A0AAQ3N8V2_VIGMU</name>